<keyword evidence="2 11" id="KW-0812">Transmembrane</keyword>
<dbReference type="SMART" id="SM00028">
    <property type="entry name" value="TPR"/>
    <property type="match status" value="11"/>
</dbReference>
<keyword evidence="4" id="KW-1000">Mitochondrion outer membrane</keyword>
<gene>
    <name evidence="12" type="ORF">INT46_007772</name>
</gene>
<dbReference type="EMBL" id="JAEPRC010000283">
    <property type="protein sequence ID" value="KAG2201499.1"/>
    <property type="molecule type" value="Genomic_DNA"/>
</dbReference>
<dbReference type="GO" id="GO:0005741">
    <property type="term" value="C:mitochondrial outer membrane"/>
    <property type="evidence" value="ECO:0007669"/>
    <property type="project" value="UniProtKB-SubCell"/>
</dbReference>
<dbReference type="Pfam" id="PF14559">
    <property type="entry name" value="TPR_19"/>
    <property type="match status" value="1"/>
</dbReference>
<dbReference type="InterPro" id="IPR011990">
    <property type="entry name" value="TPR-like_helical_dom_sf"/>
</dbReference>
<dbReference type="PROSITE" id="PS50005">
    <property type="entry name" value="TPR"/>
    <property type="match status" value="4"/>
</dbReference>
<dbReference type="InterPro" id="IPR019734">
    <property type="entry name" value="TPR_rpt"/>
</dbReference>
<evidence type="ECO:0000256" key="2">
    <source>
        <dbReference type="ARBA" id="ARBA00022692"/>
    </source>
</evidence>
<name>A0A8H7QZ62_9FUNG</name>
<dbReference type="Proteomes" id="UP000650833">
    <property type="component" value="Unassembled WGS sequence"/>
</dbReference>
<protein>
    <recommendedName>
        <fullName evidence="14">Mitochondrial import receptor subunit TOM70</fullName>
    </recommendedName>
</protein>
<dbReference type="PANTHER" id="PTHR46208">
    <property type="entry name" value="MITOCHONDRIAL IMPORT RECEPTOR SUBUNIT TOM70"/>
    <property type="match status" value="1"/>
</dbReference>
<evidence type="ECO:0000313" key="13">
    <source>
        <dbReference type="Proteomes" id="UP000650833"/>
    </source>
</evidence>
<keyword evidence="5 10" id="KW-0802">TPR repeat</keyword>
<dbReference type="GO" id="GO:0030943">
    <property type="term" value="F:mitochondrion targeting sequence binding"/>
    <property type="evidence" value="ECO:0007669"/>
    <property type="project" value="TreeGrafter"/>
</dbReference>
<evidence type="ECO:0000256" key="4">
    <source>
        <dbReference type="ARBA" id="ARBA00022787"/>
    </source>
</evidence>
<dbReference type="PANTHER" id="PTHR46208:SF1">
    <property type="entry name" value="MITOCHONDRIAL IMPORT RECEPTOR SUBUNIT TOM70"/>
    <property type="match status" value="1"/>
</dbReference>
<keyword evidence="13" id="KW-1185">Reference proteome</keyword>
<comment type="caution">
    <text evidence="12">The sequence shown here is derived from an EMBL/GenBank/DDBJ whole genome shotgun (WGS) entry which is preliminary data.</text>
</comment>
<evidence type="ECO:0000256" key="8">
    <source>
        <dbReference type="ARBA" id="ARBA00023136"/>
    </source>
</evidence>
<feature type="repeat" description="TPR" evidence="10">
    <location>
        <begin position="351"/>
        <end position="384"/>
    </location>
</feature>
<keyword evidence="3" id="KW-0677">Repeat</keyword>
<feature type="repeat" description="TPR" evidence="10">
    <location>
        <begin position="317"/>
        <end position="350"/>
    </location>
</feature>
<feature type="transmembrane region" description="Helical" evidence="11">
    <location>
        <begin position="21"/>
        <end position="41"/>
    </location>
</feature>
<accession>A0A8H7QZ62</accession>
<dbReference type="GO" id="GO:0045039">
    <property type="term" value="P:protein insertion into mitochondrial inner membrane"/>
    <property type="evidence" value="ECO:0007669"/>
    <property type="project" value="TreeGrafter"/>
</dbReference>
<evidence type="ECO:0000256" key="6">
    <source>
        <dbReference type="ARBA" id="ARBA00022989"/>
    </source>
</evidence>
<dbReference type="SUPFAM" id="SSF48452">
    <property type="entry name" value="TPR-like"/>
    <property type="match status" value="1"/>
</dbReference>
<dbReference type="GO" id="GO:0030150">
    <property type="term" value="P:protein import into mitochondrial matrix"/>
    <property type="evidence" value="ECO:0007669"/>
    <property type="project" value="TreeGrafter"/>
</dbReference>
<dbReference type="OrthoDB" id="2942533at2759"/>
<keyword evidence="6 11" id="KW-1133">Transmembrane helix</keyword>
<sequence length="543" mass="60962">MDSKKAAESSSIAKFFDSKSWKFYAGVIAGLTLAGAGALILSNQQSSFKQRRQPKEKVPDLTEDMYETMSDNAIALLSAQQRLSASTILKTKGNKAFIDKKYDSAIRLYTQAIRFLADPIFYSNRAACFSNLGQMDRVLADCNEALRLNPTYIRALQRRAQAHESMGDESNALFDYTIISILEGFQNKKATEGTCRLLKSISEQKAKEIIKTKAHRLPSSVFTTAYLESFRPDKNVGDLPYALNEDGGDAYYIKARAALAQKKYYESLEYIKTAVGLECSNQALALNLKGTLTYLEGQSDAALDDFNKALMLNPNYVQIYIKKSNVYMEQGDLASANRQLELAIKINPLDPDIYYHRGQVHYISGQYKLALDDYTESIRLDSTFVYAHIQLAVVNHKLNRHSISERMFEKILTQFPSSAEVCNYYGEVLIDQGKIQKAVDMFSKAMSLDPSHPVPYINKAMILYQNLSKPDEAIQLCKNALDADPACDAAVASLAQMLIEQDRPSEALIYYQKAIDLARTQTELEHAISYVEATKSQIRQVSF</sequence>
<evidence type="ECO:0000256" key="11">
    <source>
        <dbReference type="SAM" id="Phobius"/>
    </source>
</evidence>
<feature type="repeat" description="TPR" evidence="10">
    <location>
        <begin position="283"/>
        <end position="316"/>
    </location>
</feature>
<dbReference type="AlphaFoldDB" id="A0A8H7QZ62"/>
<organism evidence="12 13">
    <name type="scientific">Mucor plumbeus</name>
    <dbReference type="NCBI Taxonomy" id="97098"/>
    <lineage>
        <taxon>Eukaryota</taxon>
        <taxon>Fungi</taxon>
        <taxon>Fungi incertae sedis</taxon>
        <taxon>Mucoromycota</taxon>
        <taxon>Mucoromycotina</taxon>
        <taxon>Mucoromycetes</taxon>
        <taxon>Mucorales</taxon>
        <taxon>Mucorineae</taxon>
        <taxon>Mucoraceae</taxon>
        <taxon>Mucor</taxon>
    </lineage>
</organism>
<evidence type="ECO:0000313" key="12">
    <source>
        <dbReference type="EMBL" id="KAG2201499.1"/>
    </source>
</evidence>
<feature type="repeat" description="TPR" evidence="10">
    <location>
        <begin position="419"/>
        <end position="452"/>
    </location>
</feature>
<dbReference type="Pfam" id="PF13181">
    <property type="entry name" value="TPR_8"/>
    <property type="match status" value="1"/>
</dbReference>
<dbReference type="Gene3D" id="1.25.40.10">
    <property type="entry name" value="Tetratricopeptide repeat domain"/>
    <property type="match status" value="2"/>
</dbReference>
<evidence type="ECO:0000256" key="3">
    <source>
        <dbReference type="ARBA" id="ARBA00022737"/>
    </source>
</evidence>
<dbReference type="Pfam" id="PF13414">
    <property type="entry name" value="TPR_11"/>
    <property type="match status" value="1"/>
</dbReference>
<reference evidence="12" key="1">
    <citation type="submission" date="2020-12" db="EMBL/GenBank/DDBJ databases">
        <title>Metabolic potential, ecology and presence of endohyphal bacteria is reflected in genomic diversity of Mucoromycotina.</title>
        <authorList>
            <person name="Muszewska A."/>
            <person name="Okrasinska A."/>
            <person name="Steczkiewicz K."/>
            <person name="Drgas O."/>
            <person name="Orlowska M."/>
            <person name="Perlinska-Lenart U."/>
            <person name="Aleksandrzak-Piekarczyk T."/>
            <person name="Szatraj K."/>
            <person name="Zielenkiewicz U."/>
            <person name="Pilsyk S."/>
            <person name="Malc E."/>
            <person name="Mieczkowski P."/>
            <person name="Kruszewska J.S."/>
            <person name="Biernat P."/>
            <person name="Pawlowska J."/>
        </authorList>
    </citation>
    <scope>NUCLEOTIDE SEQUENCE</scope>
    <source>
        <strain evidence="12">CBS 226.32</strain>
    </source>
</reference>
<comment type="subcellular location">
    <subcellularLocation>
        <location evidence="1">Mitochondrion outer membrane</location>
        <topology evidence="1">Single-pass membrane protein</topology>
    </subcellularLocation>
</comment>
<evidence type="ECO:0000256" key="7">
    <source>
        <dbReference type="ARBA" id="ARBA00023128"/>
    </source>
</evidence>
<evidence type="ECO:0008006" key="14">
    <source>
        <dbReference type="Google" id="ProtNLM"/>
    </source>
</evidence>
<evidence type="ECO:0000256" key="5">
    <source>
        <dbReference type="ARBA" id="ARBA00022803"/>
    </source>
</evidence>
<comment type="similarity">
    <text evidence="9">Belongs to the Tom70 family.</text>
</comment>
<keyword evidence="7" id="KW-0496">Mitochondrion</keyword>
<proteinExistence type="inferred from homology"/>
<evidence type="ECO:0000256" key="1">
    <source>
        <dbReference type="ARBA" id="ARBA00004572"/>
    </source>
</evidence>
<evidence type="ECO:0000256" key="10">
    <source>
        <dbReference type="PROSITE-ProRule" id="PRU00339"/>
    </source>
</evidence>
<evidence type="ECO:0000256" key="9">
    <source>
        <dbReference type="ARBA" id="ARBA00038030"/>
    </source>
</evidence>
<keyword evidence="8 11" id="KW-0472">Membrane</keyword>
<dbReference type="GO" id="GO:0008320">
    <property type="term" value="F:protein transmembrane transporter activity"/>
    <property type="evidence" value="ECO:0007669"/>
    <property type="project" value="TreeGrafter"/>
</dbReference>